<sequence length="275" mass="30039">MREPLLHFLALALLIFAANGLLGGNAKAPDEIVVTAAKIEQMAALFDKTWQRSPTAGELKGMIDDYIKEEILVRQALELGLDRDDAIVRRRLRQKMEFLSADPVTATNPELEDYLEANPAAFATDTKLAFEQVFLNPTRHGKTIAEDAAALLANLRSNDTADPASLGDVSLLPAVVQLTSRSAIDQFFGGSLAEGLEKAPLGQWTGPIASSFGLHLVRVSKHEPGRMPKLEDVRDDVAREWGNAKRAELERQRFAELLARYQISVETPTAAGDGP</sequence>
<evidence type="ECO:0000256" key="5">
    <source>
        <dbReference type="ARBA" id="ARBA00023110"/>
    </source>
</evidence>
<evidence type="ECO:0000313" key="8">
    <source>
        <dbReference type="EMBL" id="NVD41937.1"/>
    </source>
</evidence>
<dbReference type="Proteomes" id="UP000520198">
    <property type="component" value="Unassembled WGS sequence"/>
</dbReference>
<comment type="similarity">
    <text evidence="2">Belongs to the PpiC/parvulin rotamase family.</text>
</comment>
<dbReference type="EMBL" id="JABWDU010000007">
    <property type="protein sequence ID" value="NVD41937.1"/>
    <property type="molecule type" value="Genomic_DNA"/>
</dbReference>
<keyword evidence="9" id="KW-1185">Reference proteome</keyword>
<evidence type="ECO:0000256" key="4">
    <source>
        <dbReference type="ARBA" id="ARBA00022729"/>
    </source>
</evidence>
<accession>A0A7Y6QAA8</accession>
<keyword evidence="5" id="KW-0697">Rotamase</keyword>
<proteinExistence type="inferred from homology"/>
<dbReference type="PANTHER" id="PTHR47245">
    <property type="entry name" value="PEPTIDYLPROLYL ISOMERASE"/>
    <property type="match status" value="1"/>
</dbReference>
<dbReference type="Pfam" id="PF13145">
    <property type="entry name" value="Rotamase_2"/>
    <property type="match status" value="1"/>
</dbReference>
<evidence type="ECO:0000256" key="3">
    <source>
        <dbReference type="ARBA" id="ARBA00013194"/>
    </source>
</evidence>
<keyword evidence="4" id="KW-0732">Signal</keyword>
<comment type="caution">
    <text evidence="8">The sequence shown here is derived from an EMBL/GenBank/DDBJ whole genome shotgun (WGS) entry which is preliminary data.</text>
</comment>
<gene>
    <name evidence="8" type="ORF">HT585_24010</name>
</gene>
<dbReference type="InterPro" id="IPR000297">
    <property type="entry name" value="PPIase_PpiC"/>
</dbReference>
<dbReference type="EC" id="5.2.1.8" evidence="3"/>
<protein>
    <recommendedName>
        <fullName evidence="3">peptidylprolyl isomerase</fullName>
        <ecNumber evidence="3">5.2.1.8</ecNumber>
    </recommendedName>
</protein>
<keyword evidence="6 8" id="KW-0413">Isomerase</keyword>
<name>A0A7Y6QAA8_9HYPH</name>
<evidence type="ECO:0000256" key="6">
    <source>
        <dbReference type="ARBA" id="ARBA00023235"/>
    </source>
</evidence>
<evidence type="ECO:0000256" key="2">
    <source>
        <dbReference type="ARBA" id="ARBA00007656"/>
    </source>
</evidence>
<comment type="catalytic activity">
    <reaction evidence="1">
        <text>[protein]-peptidylproline (omega=180) = [protein]-peptidylproline (omega=0)</text>
        <dbReference type="Rhea" id="RHEA:16237"/>
        <dbReference type="Rhea" id="RHEA-COMP:10747"/>
        <dbReference type="Rhea" id="RHEA-COMP:10748"/>
        <dbReference type="ChEBI" id="CHEBI:83833"/>
        <dbReference type="ChEBI" id="CHEBI:83834"/>
        <dbReference type="EC" id="5.2.1.8"/>
    </reaction>
</comment>
<evidence type="ECO:0000256" key="1">
    <source>
        <dbReference type="ARBA" id="ARBA00000971"/>
    </source>
</evidence>
<organism evidence="8 9">
    <name type="scientific">Ensifer oleiphilus</name>
    <dbReference type="NCBI Taxonomy" id="2742698"/>
    <lineage>
        <taxon>Bacteria</taxon>
        <taxon>Pseudomonadati</taxon>
        <taxon>Pseudomonadota</taxon>
        <taxon>Alphaproteobacteria</taxon>
        <taxon>Hyphomicrobiales</taxon>
        <taxon>Rhizobiaceae</taxon>
        <taxon>Sinorhizobium/Ensifer group</taxon>
        <taxon>Ensifer</taxon>
    </lineage>
</organism>
<reference evidence="8 9" key="1">
    <citation type="submission" date="2020-06" db="EMBL/GenBank/DDBJ databases">
        <authorList>
            <person name="Grouzdev D.S."/>
        </authorList>
    </citation>
    <scope>NUCLEOTIDE SEQUENCE [LARGE SCALE GENOMIC DNA]</scope>
    <source>
        <strain evidence="8 9">HO-A22</strain>
    </source>
</reference>
<dbReference type="AlphaFoldDB" id="A0A7Y6QAA8"/>
<dbReference type="InterPro" id="IPR050245">
    <property type="entry name" value="PrsA_foldase"/>
</dbReference>
<evidence type="ECO:0000259" key="7">
    <source>
        <dbReference type="Pfam" id="PF13145"/>
    </source>
</evidence>
<dbReference type="GO" id="GO:0003755">
    <property type="term" value="F:peptidyl-prolyl cis-trans isomerase activity"/>
    <property type="evidence" value="ECO:0007669"/>
    <property type="project" value="UniProtKB-KW"/>
</dbReference>
<evidence type="ECO:0000313" key="9">
    <source>
        <dbReference type="Proteomes" id="UP000520198"/>
    </source>
</evidence>
<feature type="domain" description="PpiC" evidence="7">
    <location>
        <begin position="107"/>
        <end position="235"/>
    </location>
</feature>
<dbReference type="PANTHER" id="PTHR47245:SF1">
    <property type="entry name" value="FOLDASE PROTEIN PRSA"/>
    <property type="match status" value="1"/>
</dbReference>